<dbReference type="PANTHER" id="PTHR12899:SF3">
    <property type="entry name" value="LARGE RIBOSOMAL SUBUNIT PROTEIN UL18M"/>
    <property type="match status" value="1"/>
</dbReference>
<name>A0ABV0KIG1_9CYAN</name>
<dbReference type="InterPro" id="IPR004389">
    <property type="entry name" value="Ribosomal_uL18_bac-type"/>
</dbReference>
<keyword evidence="2 7" id="KW-0699">rRNA-binding</keyword>
<gene>
    <name evidence="7 9" type="primary">rplR</name>
    <name evidence="7" type="synonym">rpl18</name>
    <name evidence="9" type="ORF">NDI38_10555</name>
</gene>
<evidence type="ECO:0000256" key="2">
    <source>
        <dbReference type="ARBA" id="ARBA00022730"/>
    </source>
</evidence>
<dbReference type="Gene3D" id="3.30.420.100">
    <property type="match status" value="1"/>
</dbReference>
<organism evidence="9 10">
    <name type="scientific">Stenomitos frigidus AS-A4</name>
    <dbReference type="NCBI Taxonomy" id="2933935"/>
    <lineage>
        <taxon>Bacteria</taxon>
        <taxon>Bacillati</taxon>
        <taxon>Cyanobacteriota</taxon>
        <taxon>Cyanophyceae</taxon>
        <taxon>Leptolyngbyales</taxon>
        <taxon>Leptolyngbyaceae</taxon>
        <taxon>Stenomitos</taxon>
    </lineage>
</organism>
<sequence>MKLTRKESTRRRHSRVRRRITGTSERPRLAVFRSNQHIYAQVIDDVAQHTLVAASTLDPDLKVSLSSGSNCDASIEVGRLVAERLLAKGIKQVVFDRGGSLYHGRVKALADAAREAGLVF</sequence>
<evidence type="ECO:0000256" key="1">
    <source>
        <dbReference type="ARBA" id="ARBA00007116"/>
    </source>
</evidence>
<proteinExistence type="inferred from homology"/>
<dbReference type="SUPFAM" id="SSF53137">
    <property type="entry name" value="Translational machinery components"/>
    <property type="match status" value="1"/>
</dbReference>
<dbReference type="PANTHER" id="PTHR12899">
    <property type="entry name" value="39S RIBOSOMAL PROTEIN L18, MITOCHONDRIAL"/>
    <property type="match status" value="1"/>
</dbReference>
<dbReference type="GO" id="GO:0005840">
    <property type="term" value="C:ribosome"/>
    <property type="evidence" value="ECO:0007669"/>
    <property type="project" value="UniProtKB-KW"/>
</dbReference>
<evidence type="ECO:0000256" key="5">
    <source>
        <dbReference type="ARBA" id="ARBA00023274"/>
    </source>
</evidence>
<dbReference type="CDD" id="cd00432">
    <property type="entry name" value="Ribosomal_L18_L5e"/>
    <property type="match status" value="1"/>
</dbReference>
<comment type="similarity">
    <text evidence="1 7">Belongs to the universal ribosomal protein uL18 family.</text>
</comment>
<dbReference type="Pfam" id="PF00861">
    <property type="entry name" value="Ribosomal_L18p"/>
    <property type="match status" value="1"/>
</dbReference>
<evidence type="ECO:0000313" key="9">
    <source>
        <dbReference type="EMBL" id="MEP1058877.1"/>
    </source>
</evidence>
<dbReference type="RefSeq" id="WP_190448277.1">
    <property type="nucleotide sequence ID" value="NZ_JAMPLM010000007.1"/>
</dbReference>
<comment type="caution">
    <text evidence="9">The sequence shown here is derived from an EMBL/GenBank/DDBJ whole genome shotgun (WGS) entry which is preliminary data.</text>
</comment>
<dbReference type="HAMAP" id="MF_01337_B">
    <property type="entry name" value="Ribosomal_uL18_B"/>
    <property type="match status" value="1"/>
</dbReference>
<keyword evidence="5 7" id="KW-0687">Ribonucleoprotein</keyword>
<protein>
    <recommendedName>
        <fullName evidence="6 7">Large ribosomal subunit protein uL18</fullName>
    </recommendedName>
</protein>
<evidence type="ECO:0000256" key="8">
    <source>
        <dbReference type="SAM" id="MobiDB-lite"/>
    </source>
</evidence>
<keyword evidence="10" id="KW-1185">Reference proteome</keyword>
<dbReference type="Proteomes" id="UP001476950">
    <property type="component" value="Unassembled WGS sequence"/>
</dbReference>
<dbReference type="InterPro" id="IPR005484">
    <property type="entry name" value="Ribosomal_uL18_bac/plant/anim"/>
</dbReference>
<evidence type="ECO:0000313" key="10">
    <source>
        <dbReference type="Proteomes" id="UP001476950"/>
    </source>
</evidence>
<feature type="compositionally biased region" description="Basic residues" evidence="8">
    <location>
        <begin position="8"/>
        <end position="20"/>
    </location>
</feature>
<comment type="subunit">
    <text evidence="7">Part of the 50S ribosomal subunit; part of the 5S rRNA/L5/L18/L25 subcomplex. Contacts the 5S and 23S rRNAs.</text>
</comment>
<dbReference type="InterPro" id="IPR057268">
    <property type="entry name" value="Ribosomal_L18"/>
</dbReference>
<feature type="region of interest" description="Disordered" evidence="8">
    <location>
        <begin position="1"/>
        <end position="20"/>
    </location>
</feature>
<evidence type="ECO:0000256" key="3">
    <source>
        <dbReference type="ARBA" id="ARBA00022884"/>
    </source>
</evidence>
<dbReference type="NCBIfam" id="TIGR00060">
    <property type="entry name" value="L18_bact"/>
    <property type="match status" value="1"/>
</dbReference>
<dbReference type="EMBL" id="JAMPLM010000007">
    <property type="protein sequence ID" value="MEP1058877.1"/>
    <property type="molecule type" value="Genomic_DNA"/>
</dbReference>
<keyword evidence="3 7" id="KW-0694">RNA-binding</keyword>
<evidence type="ECO:0000256" key="4">
    <source>
        <dbReference type="ARBA" id="ARBA00022980"/>
    </source>
</evidence>
<comment type="function">
    <text evidence="7">This is one of the proteins that bind and probably mediate the attachment of the 5S RNA into the large ribosomal subunit, where it forms part of the central protuberance.</text>
</comment>
<keyword evidence="4 7" id="KW-0689">Ribosomal protein</keyword>
<evidence type="ECO:0000256" key="6">
    <source>
        <dbReference type="ARBA" id="ARBA00035197"/>
    </source>
</evidence>
<reference evidence="9 10" key="1">
    <citation type="submission" date="2022-04" db="EMBL/GenBank/DDBJ databases">
        <title>Positive selection, recombination, and allopatry shape intraspecific diversity of widespread and dominant cyanobacteria.</title>
        <authorList>
            <person name="Wei J."/>
            <person name="Shu W."/>
            <person name="Hu C."/>
        </authorList>
    </citation>
    <scope>NUCLEOTIDE SEQUENCE [LARGE SCALE GENOMIC DNA]</scope>
    <source>
        <strain evidence="9 10">AS-A4</strain>
    </source>
</reference>
<evidence type="ECO:0000256" key="7">
    <source>
        <dbReference type="HAMAP-Rule" id="MF_01337"/>
    </source>
</evidence>
<accession>A0ABV0KIG1</accession>